<proteinExistence type="predicted"/>
<evidence type="ECO:0000313" key="1">
    <source>
        <dbReference type="EMBL" id="MFC4961520.1"/>
    </source>
</evidence>
<gene>
    <name evidence="1" type="ORF">ACFPFX_35080</name>
</gene>
<reference evidence="2" key="1">
    <citation type="journal article" date="2019" name="Int. J. Syst. Evol. Microbiol.">
        <title>The Global Catalogue of Microorganisms (GCM) 10K type strain sequencing project: providing services to taxonomists for standard genome sequencing and annotation.</title>
        <authorList>
            <consortium name="The Broad Institute Genomics Platform"/>
            <consortium name="The Broad Institute Genome Sequencing Center for Infectious Disease"/>
            <person name="Wu L."/>
            <person name="Ma J."/>
        </authorList>
    </citation>
    <scope>NUCLEOTIDE SEQUENCE [LARGE SCALE GENOMIC DNA]</scope>
    <source>
        <strain evidence="2">CCM 7224</strain>
    </source>
</reference>
<dbReference type="InterPro" id="IPR035315">
    <property type="entry name" value="DUF5372"/>
</dbReference>
<keyword evidence="2" id="KW-1185">Reference proteome</keyword>
<protein>
    <submittedName>
        <fullName evidence="1">DUF5372 family protein</fullName>
    </submittedName>
</protein>
<name>A0ABV9UYG4_9ACTN</name>
<dbReference type="Proteomes" id="UP001595834">
    <property type="component" value="Unassembled WGS sequence"/>
</dbReference>
<accession>A0ABV9UYG4</accession>
<sequence length="82" mass="8974">MTHPFHAMVGERLEILYAKRRGGALVFVCAYGVARTVTLPQAWTDRGEVPLDHRLSVEQLCAARELADALVRRGERAVGGAS</sequence>
<dbReference type="RefSeq" id="WP_344380531.1">
    <property type="nucleotide sequence ID" value="NZ_BAAASQ010000047.1"/>
</dbReference>
<dbReference type="EMBL" id="JBHSIZ010000051">
    <property type="protein sequence ID" value="MFC4961520.1"/>
    <property type="molecule type" value="Genomic_DNA"/>
</dbReference>
<comment type="caution">
    <text evidence="1">The sequence shown here is derived from an EMBL/GenBank/DDBJ whole genome shotgun (WGS) entry which is preliminary data.</text>
</comment>
<organism evidence="1 2">
    <name type="scientific">Streptomyces mauvecolor</name>
    <dbReference type="NCBI Taxonomy" id="58345"/>
    <lineage>
        <taxon>Bacteria</taxon>
        <taxon>Bacillati</taxon>
        <taxon>Actinomycetota</taxon>
        <taxon>Actinomycetes</taxon>
        <taxon>Kitasatosporales</taxon>
        <taxon>Streptomycetaceae</taxon>
        <taxon>Streptomyces</taxon>
    </lineage>
</organism>
<dbReference type="Pfam" id="PF17342">
    <property type="entry name" value="DUF5372"/>
    <property type="match status" value="1"/>
</dbReference>
<evidence type="ECO:0000313" key="2">
    <source>
        <dbReference type="Proteomes" id="UP001595834"/>
    </source>
</evidence>